<dbReference type="Pfam" id="PF11951">
    <property type="entry name" value="Fungal_trans_2"/>
    <property type="match status" value="1"/>
</dbReference>
<evidence type="ECO:0000256" key="1">
    <source>
        <dbReference type="ARBA" id="ARBA00004123"/>
    </source>
</evidence>
<comment type="subcellular location">
    <subcellularLocation>
        <location evidence="1">Nucleus</location>
    </subcellularLocation>
</comment>
<dbReference type="GO" id="GO:0008270">
    <property type="term" value="F:zinc ion binding"/>
    <property type="evidence" value="ECO:0007669"/>
    <property type="project" value="InterPro"/>
</dbReference>
<dbReference type="GO" id="GO:0000976">
    <property type="term" value="F:transcription cis-regulatory region binding"/>
    <property type="evidence" value="ECO:0007669"/>
    <property type="project" value="TreeGrafter"/>
</dbReference>
<dbReference type="PANTHER" id="PTHR37534:SF8">
    <property type="entry name" value="ZN(II)2CYS6 TRANSCRIPTION FACTOR (EUROFUNG)"/>
    <property type="match status" value="1"/>
</dbReference>
<dbReference type="AlphaFoldDB" id="A0A370CDJ1"/>
<evidence type="ECO:0000313" key="8">
    <source>
        <dbReference type="Proteomes" id="UP000253845"/>
    </source>
</evidence>
<dbReference type="PROSITE" id="PS50048">
    <property type="entry name" value="ZN2_CY6_FUNGAL_2"/>
    <property type="match status" value="1"/>
</dbReference>
<dbReference type="SUPFAM" id="SSF57701">
    <property type="entry name" value="Zn2/Cys6 DNA-binding domain"/>
    <property type="match status" value="1"/>
</dbReference>
<reference evidence="7 8" key="1">
    <citation type="submission" date="2018-07" db="EMBL/GenBank/DDBJ databases">
        <title>Section-level genome sequencing of Aspergillus section Nigri to investigate inter- and intra-species variation.</title>
        <authorList>
            <consortium name="DOE Joint Genome Institute"/>
            <person name="Vesth T.C."/>
            <person name="Nybo J.L."/>
            <person name="Theobald S."/>
            <person name="Frisvad J.C."/>
            <person name="Larsen T.O."/>
            <person name="Nielsen K.F."/>
            <person name="Hoof J.B."/>
            <person name="Brandl J."/>
            <person name="Salamov A."/>
            <person name="Riley R."/>
            <person name="Gladden J.M."/>
            <person name="Phatale P."/>
            <person name="Nielsen M.T."/>
            <person name="Lyhne E.K."/>
            <person name="Kogle M.E."/>
            <person name="Strasser K."/>
            <person name="McDonnell E."/>
            <person name="Barry K."/>
            <person name="Clum A."/>
            <person name="Chen C."/>
            <person name="Nolan M."/>
            <person name="Sandor L."/>
            <person name="Kuo A."/>
            <person name="Lipzen A."/>
            <person name="Hainaut M."/>
            <person name="Drula E."/>
            <person name="Tsang A."/>
            <person name="Magnuson J.K."/>
            <person name="Henrissat B."/>
            <person name="Wiebenga A."/>
            <person name="Simmons B.A."/>
            <person name="Makela M.R."/>
            <person name="De vries R.P."/>
            <person name="Grigoriev I.V."/>
            <person name="Mortensen U.H."/>
            <person name="Baker S.E."/>
            <person name="Andersen M.R."/>
        </authorList>
    </citation>
    <scope>NUCLEOTIDE SEQUENCE [LARGE SCALE GENOMIC DNA]</scope>
    <source>
        <strain evidence="7 8">ATCC 13496</strain>
    </source>
</reference>
<name>A0A370CDJ1_ASPNG</name>
<organism evidence="7 8">
    <name type="scientific">Aspergillus niger ATCC 13496</name>
    <dbReference type="NCBI Taxonomy" id="1353008"/>
    <lineage>
        <taxon>Eukaryota</taxon>
        <taxon>Fungi</taxon>
        <taxon>Dikarya</taxon>
        <taxon>Ascomycota</taxon>
        <taxon>Pezizomycotina</taxon>
        <taxon>Eurotiomycetes</taxon>
        <taxon>Eurotiomycetidae</taxon>
        <taxon>Eurotiales</taxon>
        <taxon>Aspergillaceae</taxon>
        <taxon>Aspergillus</taxon>
        <taxon>Aspergillus subgen. Circumdati</taxon>
    </lineage>
</organism>
<feature type="domain" description="Zn(2)-C6 fungal-type" evidence="6">
    <location>
        <begin position="4"/>
        <end position="32"/>
    </location>
</feature>
<dbReference type="InterPro" id="IPR036864">
    <property type="entry name" value="Zn2-C6_fun-type_DNA-bd_sf"/>
</dbReference>
<evidence type="ECO:0000256" key="5">
    <source>
        <dbReference type="ARBA" id="ARBA00023242"/>
    </source>
</evidence>
<dbReference type="SMART" id="SM00066">
    <property type="entry name" value="GAL4"/>
    <property type="match status" value="1"/>
</dbReference>
<evidence type="ECO:0000256" key="3">
    <source>
        <dbReference type="ARBA" id="ARBA00023125"/>
    </source>
</evidence>
<keyword evidence="2" id="KW-0805">Transcription regulation</keyword>
<evidence type="ECO:0000256" key="4">
    <source>
        <dbReference type="ARBA" id="ARBA00023163"/>
    </source>
</evidence>
<keyword evidence="3" id="KW-0238">DNA-binding</keyword>
<dbReference type="GO" id="GO:0000981">
    <property type="term" value="F:DNA-binding transcription factor activity, RNA polymerase II-specific"/>
    <property type="evidence" value="ECO:0007669"/>
    <property type="project" value="InterPro"/>
</dbReference>
<evidence type="ECO:0000256" key="2">
    <source>
        <dbReference type="ARBA" id="ARBA00023015"/>
    </source>
</evidence>
<dbReference type="VEuPathDB" id="FungiDB:M747DRAFT_312382"/>
<keyword evidence="4" id="KW-0804">Transcription</keyword>
<dbReference type="CDD" id="cd00067">
    <property type="entry name" value="GAL4"/>
    <property type="match status" value="1"/>
</dbReference>
<gene>
    <name evidence="7" type="ORF">M747DRAFT_312382</name>
</gene>
<keyword evidence="5" id="KW-0539">Nucleus</keyword>
<dbReference type="Pfam" id="PF00172">
    <property type="entry name" value="Zn_clus"/>
    <property type="match status" value="1"/>
</dbReference>
<dbReference type="PANTHER" id="PTHR37534">
    <property type="entry name" value="TRANSCRIPTIONAL ACTIVATOR PROTEIN UGA3"/>
    <property type="match status" value="1"/>
</dbReference>
<dbReference type="InterPro" id="IPR001138">
    <property type="entry name" value="Zn2Cys6_DnaBD"/>
</dbReference>
<accession>A0A370CDJ1</accession>
<dbReference type="Proteomes" id="UP000253845">
    <property type="component" value="Unassembled WGS sequence"/>
</dbReference>
<sequence>MFRSCYTCRRRHVECQMTHPPCKKCQKAGLECLQKRPLRWVDGPAFRNRARTSQAHQRDKSNTLNKGDYGESCLYESRLAESTLEATNAVERKGQSAISHKGDHISIHISIPPSLKDPSFDALDDASMYYLNYYSKCVCKLFVMFDSQRNPLRQLIPAALANPALTASVMALSARHMANGQQIQCQGQDEDHATRFKAHTDGLMYKQKAICGLIQALNDPISRSRDVLILSAFILIFLDLLESGRDQWKSHLGGIKKLVSGMHTAETSRHLEATIEGTREFIMGQIYLIETLGATFGGRELLSGADISPQQAAPLQMSIDRAYIGCPEYLLYAVRFFSKARDRLADPRHLDTPETYSFLQSVTSMLDSTMSFDCHNWVTETLRASSTTSTTRNIQSLEHLAQAYKSATLIYGWRVCDRLTGNETPLDDLVKALVVEAETLRRDEALFKCILWPLFIAGLESQEQSQKSHIRNCLESFWFETKCINVINAVTILERFWVDPSNVEDDSSSWVFRMGQLEGDWLLI</sequence>
<dbReference type="InterPro" id="IPR021858">
    <property type="entry name" value="Fun_TF"/>
</dbReference>
<dbReference type="PROSITE" id="PS00463">
    <property type="entry name" value="ZN2_CY6_FUNGAL_1"/>
    <property type="match status" value="1"/>
</dbReference>
<dbReference type="GO" id="GO:0045944">
    <property type="term" value="P:positive regulation of transcription by RNA polymerase II"/>
    <property type="evidence" value="ECO:0007669"/>
    <property type="project" value="TreeGrafter"/>
</dbReference>
<evidence type="ECO:0000313" key="7">
    <source>
        <dbReference type="EMBL" id="RDH24260.1"/>
    </source>
</evidence>
<dbReference type="GO" id="GO:0005634">
    <property type="term" value="C:nucleus"/>
    <property type="evidence" value="ECO:0007669"/>
    <property type="project" value="UniProtKB-SubCell"/>
</dbReference>
<protein>
    <recommendedName>
        <fullName evidence="6">Zn(2)-C6 fungal-type domain-containing protein</fullName>
    </recommendedName>
</protein>
<dbReference type="Gene3D" id="4.10.240.10">
    <property type="entry name" value="Zn(2)-C6 fungal-type DNA-binding domain"/>
    <property type="match status" value="1"/>
</dbReference>
<proteinExistence type="predicted"/>
<dbReference type="EMBL" id="KZ851902">
    <property type="protein sequence ID" value="RDH24260.1"/>
    <property type="molecule type" value="Genomic_DNA"/>
</dbReference>
<evidence type="ECO:0000259" key="6">
    <source>
        <dbReference type="PROSITE" id="PS50048"/>
    </source>
</evidence>